<protein>
    <submittedName>
        <fullName evidence="1">Uncharacterized protein</fullName>
    </submittedName>
</protein>
<dbReference type="InterPro" id="IPR036291">
    <property type="entry name" value="NAD(P)-bd_dom_sf"/>
</dbReference>
<dbReference type="PRINTS" id="PR00081">
    <property type="entry name" value="GDHRDH"/>
</dbReference>
<sequence length="274" mass="28152">MTAVGVPNILGSIPVISDLAGRRVLVTGGSAGIGKATALAFDKNGCKVAIVGRRKERLDAVAGLMGHGFPVVADLSAGDAEMHRVIKETVKALGGLDIIVNSGVASTEATVGEDQGQAILAAVQLHVTSCLALVRASEEQLIQNKGAVVNISSIGSQMPRGGNPAYSVAKAAQDALTKNLAFELAPKGVRVNAVLPAATRTEVFETRAQQQGIPVEAILEKLAPFYPLGRVADPEEIAAPVVFLASNAASFITGVTLPVDGGGLLGFWSNRGSW</sequence>
<gene>
    <name evidence="1" type="ORF">CVIRNUC_010992</name>
</gene>
<evidence type="ECO:0000313" key="2">
    <source>
        <dbReference type="Proteomes" id="UP001314263"/>
    </source>
</evidence>
<keyword evidence="2" id="KW-1185">Reference proteome</keyword>
<dbReference type="SUPFAM" id="SSF51735">
    <property type="entry name" value="NAD(P)-binding Rossmann-fold domains"/>
    <property type="match status" value="1"/>
</dbReference>
<accession>A0AAV1IND7</accession>
<dbReference type="AlphaFoldDB" id="A0AAV1IND7"/>
<reference evidence="1 2" key="1">
    <citation type="submission" date="2023-10" db="EMBL/GenBank/DDBJ databases">
        <authorList>
            <person name="Maclean D."/>
            <person name="Macfadyen A."/>
        </authorList>
    </citation>
    <scope>NUCLEOTIDE SEQUENCE [LARGE SCALE GENOMIC DNA]</scope>
</reference>
<organism evidence="1 2">
    <name type="scientific">Coccomyxa viridis</name>
    <dbReference type="NCBI Taxonomy" id="1274662"/>
    <lineage>
        <taxon>Eukaryota</taxon>
        <taxon>Viridiplantae</taxon>
        <taxon>Chlorophyta</taxon>
        <taxon>core chlorophytes</taxon>
        <taxon>Trebouxiophyceae</taxon>
        <taxon>Trebouxiophyceae incertae sedis</taxon>
        <taxon>Coccomyxaceae</taxon>
        <taxon>Coccomyxa</taxon>
    </lineage>
</organism>
<comment type="caution">
    <text evidence="1">The sequence shown here is derived from an EMBL/GenBank/DDBJ whole genome shotgun (WGS) entry which is preliminary data.</text>
</comment>
<name>A0AAV1IND7_9CHLO</name>
<evidence type="ECO:0000313" key="1">
    <source>
        <dbReference type="EMBL" id="CAK0787770.1"/>
    </source>
</evidence>
<dbReference type="FunFam" id="3.40.50.720:FF:000084">
    <property type="entry name" value="Short-chain dehydrogenase reductase"/>
    <property type="match status" value="1"/>
</dbReference>
<dbReference type="Gene3D" id="3.40.50.720">
    <property type="entry name" value="NAD(P)-binding Rossmann-like Domain"/>
    <property type="match status" value="1"/>
</dbReference>
<dbReference type="InterPro" id="IPR002347">
    <property type="entry name" value="SDR_fam"/>
</dbReference>
<dbReference type="Proteomes" id="UP001314263">
    <property type="component" value="Unassembled WGS sequence"/>
</dbReference>
<dbReference type="PANTHER" id="PTHR43975:SF2">
    <property type="entry name" value="EG:BACR7A4.14 PROTEIN-RELATED"/>
    <property type="match status" value="1"/>
</dbReference>
<dbReference type="EMBL" id="CAUYUE010000018">
    <property type="protein sequence ID" value="CAK0787770.1"/>
    <property type="molecule type" value="Genomic_DNA"/>
</dbReference>
<dbReference type="PANTHER" id="PTHR43975">
    <property type="entry name" value="ZGC:101858"/>
    <property type="match status" value="1"/>
</dbReference>
<dbReference type="Pfam" id="PF13561">
    <property type="entry name" value="adh_short_C2"/>
    <property type="match status" value="1"/>
</dbReference>
<dbReference type="PRINTS" id="PR00080">
    <property type="entry name" value="SDRFAMILY"/>
</dbReference>
<proteinExistence type="predicted"/>